<dbReference type="PANTHER" id="PTHR45036">
    <property type="entry name" value="METHYLTRANSFERASE LIKE 7B"/>
    <property type="match status" value="1"/>
</dbReference>
<dbReference type="AlphaFoldDB" id="A0A917ZEC6"/>
<reference evidence="2" key="1">
    <citation type="journal article" date="2014" name="Int. J. Syst. Evol. Microbiol.">
        <title>Complete genome sequence of Corynebacterium casei LMG S-19264T (=DSM 44701T), isolated from a smear-ripened cheese.</title>
        <authorList>
            <consortium name="US DOE Joint Genome Institute (JGI-PGF)"/>
            <person name="Walter F."/>
            <person name="Albersmeier A."/>
            <person name="Kalinowski J."/>
            <person name="Ruckert C."/>
        </authorList>
    </citation>
    <scope>NUCLEOTIDE SEQUENCE</scope>
    <source>
        <strain evidence="2">CGMCC 4.7368</strain>
    </source>
</reference>
<dbReference type="SUPFAM" id="SSF53335">
    <property type="entry name" value="S-adenosyl-L-methionine-dependent methyltransferases"/>
    <property type="match status" value="1"/>
</dbReference>
<gene>
    <name evidence="2" type="ORF">GCM10012289_66660</name>
</gene>
<dbReference type="InterPro" id="IPR013216">
    <property type="entry name" value="Methyltransf_11"/>
</dbReference>
<keyword evidence="2" id="KW-0489">Methyltransferase</keyword>
<dbReference type="Pfam" id="PF08241">
    <property type="entry name" value="Methyltransf_11"/>
    <property type="match status" value="1"/>
</dbReference>
<dbReference type="InterPro" id="IPR029063">
    <property type="entry name" value="SAM-dependent_MTases_sf"/>
</dbReference>
<protein>
    <submittedName>
        <fullName evidence="2">Methyltransferase type 11</fullName>
    </submittedName>
</protein>
<evidence type="ECO:0000259" key="1">
    <source>
        <dbReference type="Pfam" id="PF08241"/>
    </source>
</evidence>
<sequence length="193" mass="20893">MSGQAERFGMAGHRDRLLSGLSGRVVEVGAGNGLNFPHYPAEVREVVAVEPEDVLRGLAERAAPTSPVPVQVVAGHAGELPFDDATFDAAVVSLVLCSVESQAAALAELRRVLRPGGELRFFEHVRSGRRVRATLEHLVTPLWWRLCGGCRPNRDTTAAIRDAGFTIEANDRFVFRPAPGSPSMTHILGRAHR</sequence>
<organism evidence="2 3">
    <name type="scientific">Nonomuraea cavernae</name>
    <dbReference type="NCBI Taxonomy" id="2045107"/>
    <lineage>
        <taxon>Bacteria</taxon>
        <taxon>Bacillati</taxon>
        <taxon>Actinomycetota</taxon>
        <taxon>Actinomycetes</taxon>
        <taxon>Streptosporangiales</taxon>
        <taxon>Streptosporangiaceae</taxon>
        <taxon>Nonomuraea</taxon>
    </lineage>
</organism>
<keyword evidence="2" id="KW-0808">Transferase</keyword>
<proteinExistence type="predicted"/>
<reference evidence="2" key="2">
    <citation type="submission" date="2020-09" db="EMBL/GenBank/DDBJ databases">
        <authorList>
            <person name="Sun Q."/>
            <person name="Zhou Y."/>
        </authorList>
    </citation>
    <scope>NUCLEOTIDE SEQUENCE</scope>
    <source>
        <strain evidence="2">CGMCC 4.7368</strain>
    </source>
</reference>
<dbReference type="InterPro" id="IPR052356">
    <property type="entry name" value="Thiol_S-MT"/>
</dbReference>
<dbReference type="PANTHER" id="PTHR45036:SF1">
    <property type="entry name" value="METHYLTRANSFERASE LIKE 7A"/>
    <property type="match status" value="1"/>
</dbReference>
<name>A0A917ZEC6_9ACTN</name>
<dbReference type="EMBL" id="BMNH01000031">
    <property type="protein sequence ID" value="GGO80304.1"/>
    <property type="molecule type" value="Genomic_DNA"/>
</dbReference>
<dbReference type="Gene3D" id="3.40.50.150">
    <property type="entry name" value="Vaccinia Virus protein VP39"/>
    <property type="match status" value="1"/>
</dbReference>
<evidence type="ECO:0000313" key="3">
    <source>
        <dbReference type="Proteomes" id="UP000646523"/>
    </source>
</evidence>
<accession>A0A917ZEC6</accession>
<feature type="domain" description="Methyltransferase type 11" evidence="1">
    <location>
        <begin position="26"/>
        <end position="120"/>
    </location>
</feature>
<dbReference type="GO" id="GO:0032259">
    <property type="term" value="P:methylation"/>
    <property type="evidence" value="ECO:0007669"/>
    <property type="project" value="UniProtKB-KW"/>
</dbReference>
<keyword evidence="3" id="KW-1185">Reference proteome</keyword>
<dbReference type="Proteomes" id="UP000646523">
    <property type="component" value="Unassembled WGS sequence"/>
</dbReference>
<comment type="caution">
    <text evidence="2">The sequence shown here is derived from an EMBL/GenBank/DDBJ whole genome shotgun (WGS) entry which is preliminary data.</text>
</comment>
<dbReference type="CDD" id="cd02440">
    <property type="entry name" value="AdoMet_MTases"/>
    <property type="match status" value="1"/>
</dbReference>
<dbReference type="GO" id="GO:0008757">
    <property type="term" value="F:S-adenosylmethionine-dependent methyltransferase activity"/>
    <property type="evidence" value="ECO:0007669"/>
    <property type="project" value="InterPro"/>
</dbReference>
<evidence type="ECO:0000313" key="2">
    <source>
        <dbReference type="EMBL" id="GGO80304.1"/>
    </source>
</evidence>